<evidence type="ECO:0000256" key="11">
    <source>
        <dbReference type="ARBA" id="ARBA00022932"/>
    </source>
</evidence>
<feature type="region of interest" description="Disordered" evidence="15">
    <location>
        <begin position="244"/>
        <end position="332"/>
    </location>
</feature>
<comment type="catalytic activity">
    <reaction evidence="14">
        <text>DNA(n) + a 2'-deoxyribonucleoside 5'-triphosphate = DNA(n+1) + diphosphate</text>
        <dbReference type="Rhea" id="RHEA:22508"/>
        <dbReference type="Rhea" id="RHEA-COMP:17339"/>
        <dbReference type="Rhea" id="RHEA-COMP:17340"/>
        <dbReference type="ChEBI" id="CHEBI:33019"/>
        <dbReference type="ChEBI" id="CHEBI:61560"/>
        <dbReference type="ChEBI" id="CHEBI:173112"/>
        <dbReference type="EC" id="2.7.7.7"/>
    </reaction>
</comment>
<keyword evidence="9" id="KW-0229">DNA integration</keyword>
<dbReference type="PROSITE" id="PS50994">
    <property type="entry name" value="INTEGRASE"/>
    <property type="match status" value="1"/>
</dbReference>
<evidence type="ECO:0000256" key="3">
    <source>
        <dbReference type="ARBA" id="ARBA00022722"/>
    </source>
</evidence>
<dbReference type="GO" id="GO:0016787">
    <property type="term" value="F:hydrolase activity"/>
    <property type="evidence" value="ECO:0007669"/>
    <property type="project" value="UniProtKB-KW"/>
</dbReference>
<proteinExistence type="predicted"/>
<keyword evidence="2" id="KW-0548">Nucleotidyltransferase</keyword>
<organism evidence="17 18">
    <name type="scientific">Pyrrhoderma noxium</name>
    <dbReference type="NCBI Taxonomy" id="2282107"/>
    <lineage>
        <taxon>Eukaryota</taxon>
        <taxon>Fungi</taxon>
        <taxon>Dikarya</taxon>
        <taxon>Basidiomycota</taxon>
        <taxon>Agaricomycotina</taxon>
        <taxon>Agaricomycetes</taxon>
        <taxon>Hymenochaetales</taxon>
        <taxon>Hymenochaetaceae</taxon>
        <taxon>Pyrrhoderma</taxon>
    </lineage>
</organism>
<sequence>MLFRRHNKTLFTATVNARFTGILDGAVVPMTQYANLAHTVLLDYTLWYRRFGYLNLQDIKSIFKQQLVLGAKLNSDTLPDPICEPCLADKQTRANVPKSVNSRRSGLLELIHSDLHSLLPVQTRIGAYHYWITFIDDASRYWTVAPLKHKSDAFAAFKAFKALAENQLNTRIKVLHDDKGGEYMSKEWEELCTTAGIKRMHTLRAEPHQNGVAERANRTIKEGITTMLNEADTRKEVISNSAVFDERAHSESSKTNVDLHVPGLTESVDPVGESSELHLPELPVIPETSQNPQNSPHSSLTQRPITPQTPVTPLQLPSTPAPPTRQLPLRRSTRAKITPVPFWDVQQQIEHRQNLRSREHTPQPLPESPQDEQASDEQDTEFGETESSGLSEAEIAQLIYTGVEDFALSAACRTEFLTFEEAYEHVYNATSGFKQSLCERQ</sequence>
<evidence type="ECO:0000256" key="5">
    <source>
        <dbReference type="ARBA" id="ARBA00022759"/>
    </source>
</evidence>
<protein>
    <submittedName>
        <fullName evidence="17">Copia-type poly</fullName>
    </submittedName>
</protein>
<feature type="domain" description="Integrase catalytic" evidence="16">
    <location>
        <begin position="93"/>
        <end position="278"/>
    </location>
</feature>
<evidence type="ECO:0000256" key="8">
    <source>
        <dbReference type="ARBA" id="ARBA00022884"/>
    </source>
</evidence>
<feature type="compositionally biased region" description="Acidic residues" evidence="15">
    <location>
        <begin position="369"/>
        <end position="384"/>
    </location>
</feature>
<dbReference type="GO" id="GO:0046872">
    <property type="term" value="F:metal ion binding"/>
    <property type="evidence" value="ECO:0007669"/>
    <property type="project" value="UniProtKB-KW"/>
</dbReference>
<evidence type="ECO:0000256" key="1">
    <source>
        <dbReference type="ARBA" id="ARBA00022578"/>
    </source>
</evidence>
<dbReference type="Gene3D" id="3.30.420.10">
    <property type="entry name" value="Ribonuclease H-like superfamily/Ribonuclease H"/>
    <property type="match status" value="1"/>
</dbReference>
<name>A0A286UJC0_9AGAM</name>
<dbReference type="GO" id="GO:0003887">
    <property type="term" value="F:DNA-directed DNA polymerase activity"/>
    <property type="evidence" value="ECO:0007669"/>
    <property type="project" value="UniProtKB-KW"/>
</dbReference>
<feature type="compositionally biased region" description="Basic and acidic residues" evidence="15">
    <location>
        <begin position="352"/>
        <end position="361"/>
    </location>
</feature>
<dbReference type="GO" id="GO:0032196">
    <property type="term" value="P:transposition"/>
    <property type="evidence" value="ECO:0007669"/>
    <property type="project" value="UniProtKB-KW"/>
</dbReference>
<dbReference type="GO" id="GO:0005634">
    <property type="term" value="C:nucleus"/>
    <property type="evidence" value="ECO:0007669"/>
    <property type="project" value="UniProtKB-ARBA"/>
</dbReference>
<keyword evidence="11" id="KW-0239">DNA-directed DNA polymerase</keyword>
<accession>A0A286UJC0</accession>
<dbReference type="STRING" id="2282107.A0A286UJC0"/>
<comment type="caution">
    <text evidence="17">The sequence shown here is derived from an EMBL/GenBank/DDBJ whole genome shotgun (WGS) entry which is preliminary data.</text>
</comment>
<evidence type="ECO:0000256" key="12">
    <source>
        <dbReference type="ARBA" id="ARBA00023172"/>
    </source>
</evidence>
<evidence type="ECO:0000313" key="17">
    <source>
        <dbReference type="EMBL" id="PAV19697.1"/>
    </source>
</evidence>
<evidence type="ECO:0000256" key="13">
    <source>
        <dbReference type="ARBA" id="ARBA00048173"/>
    </source>
</evidence>
<evidence type="ECO:0000256" key="4">
    <source>
        <dbReference type="ARBA" id="ARBA00022723"/>
    </source>
</evidence>
<keyword evidence="7" id="KW-0460">Magnesium</keyword>
<evidence type="ECO:0000256" key="15">
    <source>
        <dbReference type="SAM" id="MobiDB-lite"/>
    </source>
</evidence>
<dbReference type="GO" id="GO:0006310">
    <property type="term" value="P:DNA recombination"/>
    <property type="evidence" value="ECO:0007669"/>
    <property type="project" value="UniProtKB-KW"/>
</dbReference>
<dbReference type="GO" id="GO:0004519">
    <property type="term" value="F:endonuclease activity"/>
    <property type="evidence" value="ECO:0007669"/>
    <property type="project" value="UniProtKB-KW"/>
</dbReference>
<feature type="compositionally biased region" description="Low complexity" evidence="15">
    <location>
        <begin position="304"/>
        <end position="318"/>
    </location>
</feature>
<dbReference type="Proteomes" id="UP000217199">
    <property type="component" value="Unassembled WGS sequence"/>
</dbReference>
<dbReference type="GO" id="GO:0003964">
    <property type="term" value="F:RNA-directed DNA polymerase activity"/>
    <property type="evidence" value="ECO:0007669"/>
    <property type="project" value="UniProtKB-KW"/>
</dbReference>
<keyword evidence="12" id="KW-0233">DNA recombination</keyword>
<dbReference type="GO" id="GO:0015074">
    <property type="term" value="P:DNA integration"/>
    <property type="evidence" value="ECO:0007669"/>
    <property type="project" value="UniProtKB-KW"/>
</dbReference>
<dbReference type="InterPro" id="IPR012337">
    <property type="entry name" value="RNaseH-like_sf"/>
</dbReference>
<evidence type="ECO:0000256" key="6">
    <source>
        <dbReference type="ARBA" id="ARBA00022801"/>
    </source>
</evidence>
<keyword evidence="4" id="KW-0479">Metal-binding</keyword>
<dbReference type="PANTHER" id="PTHR42648:SF11">
    <property type="entry name" value="TRANSPOSON TY4-P GAG-POL POLYPROTEIN"/>
    <property type="match status" value="1"/>
</dbReference>
<keyword evidence="10" id="KW-0695">RNA-directed DNA polymerase</keyword>
<dbReference type="GO" id="GO:0003723">
    <property type="term" value="F:RNA binding"/>
    <property type="evidence" value="ECO:0007669"/>
    <property type="project" value="UniProtKB-KW"/>
</dbReference>
<dbReference type="PANTHER" id="PTHR42648">
    <property type="entry name" value="TRANSPOSASE, PUTATIVE-RELATED"/>
    <property type="match status" value="1"/>
</dbReference>
<reference evidence="17 18" key="1">
    <citation type="journal article" date="2017" name="Mol. Ecol.">
        <title>Comparative and population genomic landscape of Phellinus noxius: A hypervariable fungus causing root rot in trees.</title>
        <authorList>
            <person name="Chung C.L."/>
            <person name="Lee T.J."/>
            <person name="Akiba M."/>
            <person name="Lee H.H."/>
            <person name="Kuo T.H."/>
            <person name="Liu D."/>
            <person name="Ke H.M."/>
            <person name="Yokoi T."/>
            <person name="Roa M.B."/>
            <person name="Lu M.J."/>
            <person name="Chang Y.Y."/>
            <person name="Ann P.J."/>
            <person name="Tsai J.N."/>
            <person name="Chen C.Y."/>
            <person name="Tzean S.S."/>
            <person name="Ota Y."/>
            <person name="Hattori T."/>
            <person name="Sahashi N."/>
            <person name="Liou R.F."/>
            <person name="Kikuchi T."/>
            <person name="Tsai I.J."/>
        </authorList>
    </citation>
    <scope>NUCLEOTIDE SEQUENCE [LARGE SCALE GENOMIC DNA]</scope>
    <source>
        <strain evidence="17 18">FFPRI411160</strain>
    </source>
</reference>
<dbReference type="EMBL" id="NBII01000004">
    <property type="protein sequence ID" value="PAV19697.1"/>
    <property type="molecule type" value="Genomic_DNA"/>
</dbReference>
<dbReference type="InParanoid" id="A0A286UJC0"/>
<dbReference type="Pfam" id="PF00665">
    <property type="entry name" value="rve"/>
    <property type="match status" value="1"/>
</dbReference>
<evidence type="ECO:0000256" key="10">
    <source>
        <dbReference type="ARBA" id="ARBA00022918"/>
    </source>
</evidence>
<keyword evidence="11" id="KW-0808">Transferase</keyword>
<feature type="compositionally biased region" description="Polar residues" evidence="15">
    <location>
        <begin position="287"/>
        <end position="303"/>
    </location>
</feature>
<dbReference type="InterPro" id="IPR001584">
    <property type="entry name" value="Integrase_cat-core"/>
</dbReference>
<dbReference type="InterPro" id="IPR039537">
    <property type="entry name" value="Retrotran_Ty1/copia-like"/>
</dbReference>
<keyword evidence="6" id="KW-0378">Hydrolase</keyword>
<keyword evidence="5" id="KW-0255">Endonuclease</keyword>
<keyword evidence="8" id="KW-0694">RNA-binding</keyword>
<evidence type="ECO:0000259" key="16">
    <source>
        <dbReference type="PROSITE" id="PS50994"/>
    </source>
</evidence>
<dbReference type="OrthoDB" id="3243429at2759"/>
<evidence type="ECO:0000313" key="18">
    <source>
        <dbReference type="Proteomes" id="UP000217199"/>
    </source>
</evidence>
<dbReference type="SUPFAM" id="SSF53098">
    <property type="entry name" value="Ribonuclease H-like"/>
    <property type="match status" value="1"/>
</dbReference>
<evidence type="ECO:0000256" key="9">
    <source>
        <dbReference type="ARBA" id="ARBA00022908"/>
    </source>
</evidence>
<keyword evidence="3" id="KW-0540">Nuclease</keyword>
<dbReference type="AlphaFoldDB" id="A0A286UJC0"/>
<gene>
    <name evidence="17" type="ORF">PNOK_0463100</name>
</gene>
<keyword evidence="18" id="KW-1185">Reference proteome</keyword>
<dbReference type="InterPro" id="IPR036397">
    <property type="entry name" value="RNaseH_sf"/>
</dbReference>
<evidence type="ECO:0000256" key="14">
    <source>
        <dbReference type="ARBA" id="ARBA00049244"/>
    </source>
</evidence>
<feature type="region of interest" description="Disordered" evidence="15">
    <location>
        <begin position="352"/>
        <end position="390"/>
    </location>
</feature>
<evidence type="ECO:0000256" key="7">
    <source>
        <dbReference type="ARBA" id="ARBA00022842"/>
    </source>
</evidence>
<comment type="catalytic activity">
    <reaction evidence="13">
        <text>DNA(n) + a 2'-deoxyribonucleoside 5'-triphosphate = DNA(n+1) + diphosphate</text>
        <dbReference type="Rhea" id="RHEA:22508"/>
        <dbReference type="Rhea" id="RHEA-COMP:17339"/>
        <dbReference type="Rhea" id="RHEA-COMP:17340"/>
        <dbReference type="ChEBI" id="CHEBI:33019"/>
        <dbReference type="ChEBI" id="CHEBI:61560"/>
        <dbReference type="ChEBI" id="CHEBI:173112"/>
        <dbReference type="EC" id="2.7.7.49"/>
    </reaction>
</comment>
<evidence type="ECO:0000256" key="2">
    <source>
        <dbReference type="ARBA" id="ARBA00022695"/>
    </source>
</evidence>
<keyword evidence="1" id="KW-0815">Transposition</keyword>